<dbReference type="PANTHER" id="PTHR36115:SF9">
    <property type="entry name" value="LMO1584 PROTEIN"/>
    <property type="match status" value="1"/>
</dbReference>
<comment type="subcellular location">
    <subcellularLocation>
        <location evidence="1">Cell membrane</location>
        <topology evidence="1">Multi-pass membrane protein</topology>
    </subcellularLocation>
</comment>
<feature type="transmembrane region" description="Helical" evidence="6">
    <location>
        <begin position="66"/>
        <end position="85"/>
    </location>
</feature>
<evidence type="ECO:0000256" key="6">
    <source>
        <dbReference type="SAM" id="Phobius"/>
    </source>
</evidence>
<evidence type="ECO:0000256" key="4">
    <source>
        <dbReference type="ARBA" id="ARBA00022989"/>
    </source>
</evidence>
<dbReference type="PANTHER" id="PTHR36115">
    <property type="entry name" value="PROLINE-RICH ANTIGEN HOMOLOG-RELATED"/>
    <property type="match status" value="1"/>
</dbReference>
<keyword evidence="4 6" id="KW-1133">Transmembrane helix</keyword>
<evidence type="ECO:0000313" key="9">
    <source>
        <dbReference type="Proteomes" id="UP000176609"/>
    </source>
</evidence>
<protein>
    <recommendedName>
        <fullName evidence="7">RDD domain-containing protein</fullName>
    </recommendedName>
</protein>
<keyword evidence="5 6" id="KW-0472">Membrane</keyword>
<evidence type="ECO:0000256" key="5">
    <source>
        <dbReference type="ARBA" id="ARBA00023136"/>
    </source>
</evidence>
<evidence type="ECO:0000256" key="3">
    <source>
        <dbReference type="ARBA" id="ARBA00022692"/>
    </source>
</evidence>
<dbReference type="Proteomes" id="UP000176609">
    <property type="component" value="Unassembled WGS sequence"/>
</dbReference>
<sequence length="274" mass="31383">MDNQIINQVFPSIPINPPTNESVKKSAENLRYAGFLTRYVALAFDWQLLIFITLLIGYGFPSFAKNYQHIISLSLSLLFISYKTLTVKIYGKSIGKSIFGLKVVGINSEKISWLQAIIRELVSFFISLPFLVGEFFYFFSSKKQTLHDKLASVVVIQEYSLTVFKKICAFTVVFIVPIIYALITLYMATKQIADTNKKNDLIESITQKTQLMVQVKELCQSFPSFQTPQIICVMNNDSNCRLNKMSLDLLEDLNKQEEKAITDCVNYQNELERQ</sequence>
<dbReference type="AlphaFoldDB" id="A0A1F6ANU6"/>
<feature type="transmembrane region" description="Helical" evidence="6">
    <location>
        <begin position="121"/>
        <end position="139"/>
    </location>
</feature>
<organism evidence="8 9">
    <name type="scientific">Candidatus Gottesmanbacteria bacterium RIFCSPLOWO2_01_FULL_39_12b</name>
    <dbReference type="NCBI Taxonomy" id="1798388"/>
    <lineage>
        <taxon>Bacteria</taxon>
        <taxon>Candidatus Gottesmaniibacteriota</taxon>
    </lineage>
</organism>
<feature type="transmembrane region" description="Helical" evidence="6">
    <location>
        <begin position="39"/>
        <end position="60"/>
    </location>
</feature>
<dbReference type="InterPro" id="IPR051791">
    <property type="entry name" value="Pra-immunoreactive"/>
</dbReference>
<evidence type="ECO:0000259" key="7">
    <source>
        <dbReference type="Pfam" id="PF06271"/>
    </source>
</evidence>
<evidence type="ECO:0000256" key="2">
    <source>
        <dbReference type="ARBA" id="ARBA00022475"/>
    </source>
</evidence>
<dbReference type="Pfam" id="PF06271">
    <property type="entry name" value="RDD"/>
    <property type="match status" value="1"/>
</dbReference>
<evidence type="ECO:0000256" key="1">
    <source>
        <dbReference type="ARBA" id="ARBA00004651"/>
    </source>
</evidence>
<accession>A0A1F6ANU6</accession>
<reference evidence="8 9" key="1">
    <citation type="journal article" date="2016" name="Nat. Commun.">
        <title>Thousands of microbial genomes shed light on interconnected biogeochemical processes in an aquifer system.</title>
        <authorList>
            <person name="Anantharaman K."/>
            <person name="Brown C.T."/>
            <person name="Hug L.A."/>
            <person name="Sharon I."/>
            <person name="Castelle C.J."/>
            <person name="Probst A.J."/>
            <person name="Thomas B.C."/>
            <person name="Singh A."/>
            <person name="Wilkins M.J."/>
            <person name="Karaoz U."/>
            <person name="Brodie E.L."/>
            <person name="Williams K.H."/>
            <person name="Hubbard S.S."/>
            <person name="Banfield J.F."/>
        </authorList>
    </citation>
    <scope>NUCLEOTIDE SEQUENCE [LARGE SCALE GENOMIC DNA]</scope>
</reference>
<proteinExistence type="predicted"/>
<feature type="transmembrane region" description="Helical" evidence="6">
    <location>
        <begin position="169"/>
        <end position="188"/>
    </location>
</feature>
<feature type="domain" description="RDD" evidence="7">
    <location>
        <begin position="32"/>
        <end position="151"/>
    </location>
</feature>
<keyword evidence="3 6" id="KW-0812">Transmembrane</keyword>
<comment type="caution">
    <text evidence="8">The sequence shown here is derived from an EMBL/GenBank/DDBJ whole genome shotgun (WGS) entry which is preliminary data.</text>
</comment>
<dbReference type="GO" id="GO:0005886">
    <property type="term" value="C:plasma membrane"/>
    <property type="evidence" value="ECO:0007669"/>
    <property type="project" value="UniProtKB-SubCell"/>
</dbReference>
<dbReference type="EMBL" id="MFJR01000010">
    <property type="protein sequence ID" value="OGG26366.1"/>
    <property type="molecule type" value="Genomic_DNA"/>
</dbReference>
<keyword evidence="2" id="KW-1003">Cell membrane</keyword>
<evidence type="ECO:0000313" key="8">
    <source>
        <dbReference type="EMBL" id="OGG26366.1"/>
    </source>
</evidence>
<gene>
    <name evidence="8" type="ORF">A2960_03475</name>
</gene>
<name>A0A1F6ANU6_9BACT</name>
<dbReference type="InterPro" id="IPR010432">
    <property type="entry name" value="RDD"/>
</dbReference>